<gene>
    <name evidence="2" type="ordered locus">MS53_0262</name>
</gene>
<accession>Q4A6E0</accession>
<dbReference type="HOGENOM" id="CLU_021630_0_0_14"/>
<organism evidence="2 3">
    <name type="scientific">Mycoplasmopsis synoviae (strain 53)</name>
    <name type="common">Mycoplasma synoviae</name>
    <dbReference type="NCBI Taxonomy" id="262723"/>
    <lineage>
        <taxon>Bacteria</taxon>
        <taxon>Bacillati</taxon>
        <taxon>Mycoplasmatota</taxon>
        <taxon>Mycoplasmoidales</taxon>
        <taxon>Metamycoplasmataceae</taxon>
        <taxon>Mycoplasmopsis</taxon>
    </lineage>
</organism>
<reference evidence="2 3" key="1">
    <citation type="journal article" date="2005" name="J. Bacteriol.">
        <title>Swine and poultry pathogens: the complete genome sequences of two strains of Mycoplasma hyopneumoniae and a strain of Mycoplasma synoviae.</title>
        <authorList>
            <person name="Vasconcelos A.T."/>
            <person name="Ferreira H.B."/>
            <person name="Bizarro C.V."/>
            <person name="Bonatto S.L."/>
            <person name="Carvalho M.O."/>
            <person name="Pinto P.M."/>
            <person name="Almeida D.F."/>
            <person name="Almeida L.G."/>
            <person name="Almeida R."/>
            <person name="Alves-Filho L."/>
            <person name="Assuncao E.N."/>
            <person name="Azevedo V.A."/>
            <person name="Bogo M.R."/>
            <person name="Brigido M.M."/>
            <person name="Brocchi M."/>
            <person name="Burity H.A."/>
            <person name="Camargo A.A."/>
            <person name="Camargo S.S."/>
            <person name="Carepo M.S."/>
            <person name="Carraro D.M."/>
            <person name="de Mattos Cascardo J.C."/>
            <person name="Castro L.A."/>
            <person name="Cavalcanti G."/>
            <person name="Chemale G."/>
            <person name="Collevatti R.G."/>
            <person name="Cunha C.W."/>
            <person name="Dallagiovanna B."/>
            <person name="Dambros B.P."/>
            <person name="Dellagostin O.A."/>
            <person name="Falcao C."/>
            <person name="Fantinatti-Garboggini F."/>
            <person name="Felipe M.S."/>
            <person name="Fiorentin L."/>
            <person name="Franco G.R."/>
            <person name="Freitas N.S."/>
            <person name="Frias D."/>
            <person name="Grangeiro T.B."/>
            <person name="Grisard E.C."/>
            <person name="Guimaraes C.T."/>
            <person name="Hungria M."/>
            <person name="Jardim S.N."/>
            <person name="Krieger M.A."/>
            <person name="Laurino J.P."/>
            <person name="Lima L.F."/>
            <person name="Lopes M.I."/>
            <person name="Loreto E.L."/>
            <person name="Madeira H.M."/>
            <person name="Manfio G.P."/>
            <person name="Maranhao A.Q."/>
            <person name="Martinkovics C.T."/>
            <person name="Medeiros S.R."/>
            <person name="Moreira M.A."/>
            <person name="Neiva M."/>
            <person name="Ramalho-Neto C.E."/>
            <person name="Nicolas M.F."/>
            <person name="Oliveira S.C."/>
            <person name="Paixao R.F."/>
            <person name="Pedrosa F.O."/>
            <person name="Pena S.D."/>
            <person name="Pereira M."/>
            <person name="Pereira-Ferrari L."/>
            <person name="Piffer I."/>
            <person name="Pinto L.S."/>
            <person name="Potrich D.P."/>
            <person name="Salim A.C."/>
            <person name="Santos F.R."/>
            <person name="Schmitt R."/>
            <person name="Schneider M.P."/>
            <person name="Schrank A."/>
            <person name="Schrank I.S."/>
            <person name="Schuck A.F."/>
            <person name="Seuanez H.N."/>
            <person name="Silva D.W."/>
            <person name="Silva R."/>
            <person name="Silva S.C."/>
            <person name="Soares C.M."/>
            <person name="Souza K.R."/>
            <person name="Souza R.C."/>
            <person name="Staats C.C."/>
            <person name="Steffens M.B."/>
            <person name="Teixeira S.M."/>
            <person name="Urmenyi T.P."/>
            <person name="Vainstein M.H."/>
            <person name="Zuccherato L.W."/>
            <person name="Simpson A.J."/>
            <person name="Zaha A."/>
        </authorList>
    </citation>
    <scope>NUCLEOTIDE SEQUENCE [LARGE SCALE GENOMIC DNA]</scope>
    <source>
        <strain evidence="2 3">53</strain>
    </source>
</reference>
<dbReference type="AlphaFoldDB" id="Q4A6E0"/>
<dbReference type="Proteomes" id="UP000000549">
    <property type="component" value="Chromosome"/>
</dbReference>
<dbReference type="STRING" id="262723.MS53_0262"/>
<dbReference type="KEGG" id="msy:MS53_0262"/>
<feature type="region of interest" description="Disordered" evidence="1">
    <location>
        <begin position="541"/>
        <end position="584"/>
    </location>
</feature>
<keyword evidence="3" id="KW-1185">Reference proteome</keyword>
<evidence type="ECO:0000313" key="2">
    <source>
        <dbReference type="EMBL" id="AAZ43681.2"/>
    </source>
</evidence>
<sequence length="584" mass="63709">MPELTFVKTKASAVKTASELGPLVNEALLAELRKQANDLPKNDQSKADKLDSELKSLKESLESLQTLVSDGLKMQVDYPQKYYDADNKEAFDAALLKASSVFPAFQWTEDSIVVPAPIDGALPNPRAWTKARDKSEFKLQNFVISPAQAAAPTTAQTSPSAAATATVRVAMSEEAAAEAETQTPAAPMADLASTASYLKTLETELKTQSEALNGETPATKTAYYKADTTRTLYWDGFMPKIVVDGYVADGAGANKAQHETANRPLLQQWFEANQDKLSLVADQLTKKLGSDKFKNVTLTNPVVTYEEITVNSNTWKNPKVTFNIQAKPGYQLTEPTTEESQISLSIRVLYENQTSTQNLLTIQEASPSAAPRRATVNDENVKSKVNVYLNYTGPSIVLDADLPTVGEQENTSINGTSNVEGTFNTKFKNLLVNVVGESITQTSLLQAIINYVNKFDPKFPAEFVLKTNGVTVASVQNNTQLRIGSLNDFLWNNKGFLQQVNGDSSAVYFAVNGVTSEGWLNTFLIRIPLTKFVRPISVLEEQTTEEETQESQEGQENQEQGSTTQTNTESSGTGQSSDLTEVSA</sequence>
<proteinExistence type="predicted"/>
<evidence type="ECO:0000313" key="3">
    <source>
        <dbReference type="Proteomes" id="UP000000549"/>
    </source>
</evidence>
<dbReference type="RefSeq" id="WP_258408905.1">
    <property type="nucleotide sequence ID" value="NC_007294.1"/>
</dbReference>
<evidence type="ECO:0000256" key="1">
    <source>
        <dbReference type="SAM" id="MobiDB-lite"/>
    </source>
</evidence>
<dbReference type="eggNOG" id="ENOG5032G88">
    <property type="taxonomic scope" value="Bacteria"/>
</dbReference>
<protein>
    <submittedName>
        <fullName evidence="2">Putative phase-variable hemagglutinin</fullName>
    </submittedName>
</protein>
<dbReference type="EMBL" id="AE017245">
    <property type="protein sequence ID" value="AAZ43681.2"/>
    <property type="molecule type" value="Genomic_DNA"/>
</dbReference>
<feature type="compositionally biased region" description="Low complexity" evidence="1">
    <location>
        <begin position="551"/>
        <end position="577"/>
    </location>
</feature>
<name>Q4A6E0_MYCS5</name>